<keyword evidence="2" id="KW-0328">Glycosyltransferase</keyword>
<sequence>MGNQNTTLQCKGQTFEKWISKEDIEKHITRVAEKMNEDYKDKNVLLVGVLNGAFMFLSDLSKKLKLEDCQIEFAKVVSHKGAEKGTIKELIGLKQSVKGRHVVIVDDVVHTGKTIRHIMNQLQQEEPLSIEISTLLWKKEAYEEDLSLKYVAMIVPNRFCIGYGLDIDDYARPLEDIYGLVE</sequence>
<dbReference type="GO" id="GO:0004422">
    <property type="term" value="F:hypoxanthine phosphoribosyltransferase activity"/>
    <property type="evidence" value="ECO:0007669"/>
    <property type="project" value="TreeGrafter"/>
</dbReference>
<dbReference type="GO" id="GO:0032264">
    <property type="term" value="P:IMP salvage"/>
    <property type="evidence" value="ECO:0007669"/>
    <property type="project" value="TreeGrafter"/>
</dbReference>
<dbReference type="GO" id="GO:0032263">
    <property type="term" value="P:GMP salvage"/>
    <property type="evidence" value="ECO:0007669"/>
    <property type="project" value="TreeGrafter"/>
</dbReference>
<protein>
    <submittedName>
        <fullName evidence="2">Hypoxanthine phosphoribosyltransferase</fullName>
    </submittedName>
</protein>
<evidence type="ECO:0000313" key="2">
    <source>
        <dbReference type="EMBL" id="QBH68027.1"/>
    </source>
</evidence>
<dbReference type="AlphaFoldDB" id="A0A481SIP4"/>
<organism evidence="2">
    <name type="scientific">Philasterides dicentrarchi</name>
    <dbReference type="NCBI Taxonomy" id="282688"/>
    <lineage>
        <taxon>Eukaryota</taxon>
        <taxon>Sar</taxon>
        <taxon>Alveolata</taxon>
        <taxon>Ciliophora</taxon>
        <taxon>Intramacronucleata</taxon>
        <taxon>Oligohymenophorea</taxon>
        <taxon>Scuticociliatia</taxon>
        <taxon>Philasterida</taxon>
        <taxon>Philasteridae</taxon>
        <taxon>Philasterides</taxon>
    </lineage>
</organism>
<dbReference type="PANTHER" id="PTHR43340">
    <property type="entry name" value="HYPOXANTHINE-GUANINE PHOSPHORIBOSYLTRANSFERASE"/>
    <property type="match status" value="1"/>
</dbReference>
<dbReference type="InterPro" id="IPR000836">
    <property type="entry name" value="PRTase_dom"/>
</dbReference>
<dbReference type="SUPFAM" id="SSF53271">
    <property type="entry name" value="PRTase-like"/>
    <property type="match status" value="1"/>
</dbReference>
<name>A0A481SIP4_9CILI</name>
<dbReference type="InterPro" id="IPR029057">
    <property type="entry name" value="PRTase-like"/>
</dbReference>
<feature type="domain" description="Phosphoribosyltransferase" evidence="1">
    <location>
        <begin position="23"/>
        <end position="166"/>
    </location>
</feature>
<dbReference type="EMBL" id="MH500056">
    <property type="protein sequence ID" value="QBH68027.1"/>
    <property type="molecule type" value="mRNA"/>
</dbReference>
<evidence type="ECO:0000259" key="1">
    <source>
        <dbReference type="Pfam" id="PF00156"/>
    </source>
</evidence>
<dbReference type="GO" id="GO:0046100">
    <property type="term" value="P:hypoxanthine metabolic process"/>
    <property type="evidence" value="ECO:0007669"/>
    <property type="project" value="TreeGrafter"/>
</dbReference>
<dbReference type="GO" id="GO:0000287">
    <property type="term" value="F:magnesium ion binding"/>
    <property type="evidence" value="ECO:0007669"/>
    <property type="project" value="TreeGrafter"/>
</dbReference>
<dbReference type="InterPro" id="IPR050408">
    <property type="entry name" value="HGPRT"/>
</dbReference>
<dbReference type="Pfam" id="PF00156">
    <property type="entry name" value="Pribosyltran"/>
    <property type="match status" value="1"/>
</dbReference>
<accession>A0A481SIP4</accession>
<keyword evidence="2" id="KW-0808">Transferase</keyword>
<dbReference type="GO" id="GO:0005829">
    <property type="term" value="C:cytosol"/>
    <property type="evidence" value="ECO:0007669"/>
    <property type="project" value="TreeGrafter"/>
</dbReference>
<proteinExistence type="evidence at transcript level"/>
<dbReference type="GO" id="GO:0006178">
    <property type="term" value="P:guanine salvage"/>
    <property type="evidence" value="ECO:0007669"/>
    <property type="project" value="TreeGrafter"/>
</dbReference>
<dbReference type="CDD" id="cd06223">
    <property type="entry name" value="PRTases_typeI"/>
    <property type="match status" value="1"/>
</dbReference>
<reference evidence="2" key="1">
    <citation type="submission" date="2018-06" db="EMBL/GenBank/DDBJ databases">
        <authorList>
            <person name="Folgueira I."/>
            <person name="deFelipe A.P."/>
            <person name="Lamas J."/>
            <person name="Leiro J."/>
        </authorList>
    </citation>
    <scope>NUCLEOTIDE SEQUENCE</scope>
    <source>
        <strain evidence="2">I1</strain>
    </source>
</reference>
<dbReference type="PANTHER" id="PTHR43340:SF1">
    <property type="entry name" value="HYPOXANTHINE PHOSPHORIBOSYLTRANSFERASE"/>
    <property type="match status" value="1"/>
</dbReference>
<dbReference type="Gene3D" id="3.40.50.2020">
    <property type="match status" value="1"/>
</dbReference>